<proteinExistence type="predicted"/>
<keyword evidence="3" id="KW-1185">Reference proteome</keyword>
<evidence type="ECO:0000313" key="3">
    <source>
        <dbReference type="Proteomes" id="UP000683360"/>
    </source>
</evidence>
<accession>A0A8S3QEN0</accession>
<evidence type="ECO:0000313" key="2">
    <source>
        <dbReference type="EMBL" id="CAG2193044.1"/>
    </source>
</evidence>
<protein>
    <submittedName>
        <fullName evidence="2">Uncharacterized protein</fullName>
    </submittedName>
</protein>
<dbReference type="AlphaFoldDB" id="A0A8S3QEN0"/>
<feature type="compositionally biased region" description="Polar residues" evidence="1">
    <location>
        <begin position="58"/>
        <end position="71"/>
    </location>
</feature>
<sequence>MPQENEFGEKGDNQGIKSMYRTFSVNKEFLKLYETEEDNVSEPGENLGEEEERKNYKETSLATDSHMSSYVQEKEETEIQSLKKIDR</sequence>
<organism evidence="2 3">
    <name type="scientific">Mytilus edulis</name>
    <name type="common">Blue mussel</name>
    <dbReference type="NCBI Taxonomy" id="6550"/>
    <lineage>
        <taxon>Eukaryota</taxon>
        <taxon>Metazoa</taxon>
        <taxon>Spiralia</taxon>
        <taxon>Lophotrochozoa</taxon>
        <taxon>Mollusca</taxon>
        <taxon>Bivalvia</taxon>
        <taxon>Autobranchia</taxon>
        <taxon>Pteriomorphia</taxon>
        <taxon>Mytilida</taxon>
        <taxon>Mytiloidea</taxon>
        <taxon>Mytilidae</taxon>
        <taxon>Mytilinae</taxon>
        <taxon>Mytilus</taxon>
    </lineage>
</organism>
<evidence type="ECO:0000256" key="1">
    <source>
        <dbReference type="SAM" id="MobiDB-lite"/>
    </source>
</evidence>
<gene>
    <name evidence="2" type="ORF">MEDL_8147</name>
</gene>
<reference evidence="2" key="1">
    <citation type="submission" date="2021-03" db="EMBL/GenBank/DDBJ databases">
        <authorList>
            <person name="Bekaert M."/>
        </authorList>
    </citation>
    <scope>NUCLEOTIDE SEQUENCE</scope>
</reference>
<dbReference type="Proteomes" id="UP000683360">
    <property type="component" value="Unassembled WGS sequence"/>
</dbReference>
<name>A0A8S3QEN0_MYTED</name>
<feature type="region of interest" description="Disordered" evidence="1">
    <location>
        <begin position="36"/>
        <end position="87"/>
    </location>
</feature>
<dbReference type="EMBL" id="CAJPWZ010000458">
    <property type="protein sequence ID" value="CAG2193044.1"/>
    <property type="molecule type" value="Genomic_DNA"/>
</dbReference>
<comment type="caution">
    <text evidence="2">The sequence shown here is derived from an EMBL/GenBank/DDBJ whole genome shotgun (WGS) entry which is preliminary data.</text>
</comment>